<keyword evidence="1" id="KW-1133">Transmembrane helix</keyword>
<accession>A0A4R3NDA4</accession>
<reference evidence="3 4" key="1">
    <citation type="submission" date="2019-03" db="EMBL/GenBank/DDBJ databases">
        <title>Genomic Encyclopedia of Type Strains, Phase IV (KMG-IV): sequencing the most valuable type-strain genomes for metagenomic binning, comparative biology and taxonomic classification.</title>
        <authorList>
            <person name="Goeker M."/>
        </authorList>
    </citation>
    <scope>NUCLEOTIDE SEQUENCE [LARGE SCALE GENOMIC DNA]</scope>
    <source>
        <strain evidence="3 4">DSM 25894</strain>
    </source>
</reference>
<evidence type="ECO:0000256" key="1">
    <source>
        <dbReference type="SAM" id="Phobius"/>
    </source>
</evidence>
<comment type="caution">
    <text evidence="3">The sequence shown here is derived from an EMBL/GenBank/DDBJ whole genome shotgun (WGS) entry which is preliminary data.</text>
</comment>
<feature type="domain" description="Nucleoside transporter/FeoB GTPase Gate" evidence="2">
    <location>
        <begin position="218"/>
        <end position="314"/>
    </location>
</feature>
<keyword evidence="1" id="KW-0812">Transmembrane</keyword>
<dbReference type="InterPro" id="IPR011642">
    <property type="entry name" value="Gate_dom"/>
</dbReference>
<organism evidence="3 4">
    <name type="scientific">Melghiribacillus thermohalophilus</name>
    <dbReference type="NCBI Taxonomy" id="1324956"/>
    <lineage>
        <taxon>Bacteria</taxon>
        <taxon>Bacillati</taxon>
        <taxon>Bacillota</taxon>
        <taxon>Bacilli</taxon>
        <taxon>Bacillales</taxon>
        <taxon>Bacillaceae</taxon>
        <taxon>Melghiribacillus</taxon>
    </lineage>
</organism>
<dbReference type="EMBL" id="SMAN01000001">
    <property type="protein sequence ID" value="TCT26890.1"/>
    <property type="molecule type" value="Genomic_DNA"/>
</dbReference>
<feature type="transmembrane region" description="Helical" evidence="1">
    <location>
        <begin position="47"/>
        <end position="70"/>
    </location>
</feature>
<dbReference type="Proteomes" id="UP000294650">
    <property type="component" value="Unassembled WGS sequence"/>
</dbReference>
<protein>
    <submittedName>
        <fullName evidence="3">Sporulation integral membrane protein YlbJ</fullName>
    </submittedName>
</protein>
<dbReference type="RefSeq" id="WP_207902524.1">
    <property type="nucleotide sequence ID" value="NZ_SMAN01000001.1"/>
</dbReference>
<feature type="transmembrane region" description="Helical" evidence="1">
    <location>
        <begin position="320"/>
        <end position="342"/>
    </location>
</feature>
<evidence type="ECO:0000259" key="2">
    <source>
        <dbReference type="Pfam" id="PF07670"/>
    </source>
</evidence>
<feature type="transmembrane region" description="Helical" evidence="1">
    <location>
        <begin position="77"/>
        <end position="96"/>
    </location>
</feature>
<sequence length="405" mass="44840">MKSFLKSLMMALSAFVLAVSLIQYPDQSLEASIRGLNLWLEIVFPSLLPFFITAELLIAFGVVKFLGILFEPLMRPLFNVPGAGSFVWAMGMASGYPSGAKLTARLRQENHLTRIEAERLASFTNASNPLFIIGAVSVGFFHDPELGMLLAVSHYLGNFLVGICMRFYGRKTNLRKSQPAETFSITKAFKALHDTRLEDQRPLGKILGDAVLSSLQTLLMIGGFIIIFSVINKLMFLIGITPLISKGINLLLSMIHIPESLSVPFLAGLFEITLGAQMMAQTENVELLKQVILVSFILAFNGFSVQAQVASILAETDIRFLPYFFARIIHGIFAGFLTVLLFEPLYVNRVKTNLHELPVNGLPDAGSFWFNVLKFCSHYGPMITIITITVGVFILMSRTARHPKA</sequence>
<gene>
    <name evidence="3" type="ORF">EDD68_101246</name>
</gene>
<name>A0A4R3NDA4_9BACI</name>
<feature type="domain" description="Nucleoside transporter/FeoB GTPase Gate" evidence="2">
    <location>
        <begin position="43"/>
        <end position="140"/>
    </location>
</feature>
<proteinExistence type="predicted"/>
<dbReference type="Pfam" id="PF07670">
    <property type="entry name" value="Gate"/>
    <property type="match status" value="2"/>
</dbReference>
<evidence type="ECO:0000313" key="3">
    <source>
        <dbReference type="EMBL" id="TCT26890.1"/>
    </source>
</evidence>
<evidence type="ECO:0000313" key="4">
    <source>
        <dbReference type="Proteomes" id="UP000294650"/>
    </source>
</evidence>
<feature type="transmembrane region" description="Helical" evidence="1">
    <location>
        <begin position="378"/>
        <end position="396"/>
    </location>
</feature>
<dbReference type="NCBIfam" id="TIGR02871">
    <property type="entry name" value="spore_ylbJ"/>
    <property type="match status" value="1"/>
</dbReference>
<dbReference type="AlphaFoldDB" id="A0A4R3NDA4"/>
<dbReference type="InterPro" id="IPR014226">
    <property type="entry name" value="Spore_IM_YlbJ"/>
</dbReference>
<keyword evidence="4" id="KW-1185">Reference proteome</keyword>
<feature type="transmembrane region" description="Helical" evidence="1">
    <location>
        <begin position="292"/>
        <end position="313"/>
    </location>
</feature>
<keyword evidence="1" id="KW-0472">Membrane</keyword>
<feature type="transmembrane region" description="Helical" evidence="1">
    <location>
        <begin position="146"/>
        <end position="168"/>
    </location>
</feature>